<dbReference type="Proteomes" id="UP000557739">
    <property type="component" value="Unassembled WGS sequence"/>
</dbReference>
<protein>
    <submittedName>
        <fullName evidence="1">Uncharacterized protein</fullName>
    </submittedName>
</protein>
<accession>A0A7W9AS62</accession>
<gene>
    <name evidence="1" type="ORF">FHR19_002944</name>
</gene>
<evidence type="ECO:0000313" key="1">
    <source>
        <dbReference type="EMBL" id="MBB5699578.1"/>
    </source>
</evidence>
<comment type="caution">
    <text evidence="1">The sequence shown here is derived from an EMBL/GenBank/DDBJ whole genome shotgun (WGS) entry which is preliminary data.</text>
</comment>
<sequence length="102" mass="11072">MIALVPVVVEQCVAPEAPTARTAETFVKLKGAPRDVESLLSAKLPAGWEIKADVTRSNRRSVSIYVGRQAKYRDIGGFIYSAQAKRLEVAVVTNPPICGMDQ</sequence>
<dbReference type="RefSeq" id="WP_184029789.1">
    <property type="nucleotide sequence ID" value="NZ_JACIJJ010000004.1"/>
</dbReference>
<proteinExistence type="predicted"/>
<keyword evidence="2" id="KW-1185">Reference proteome</keyword>
<dbReference type="AlphaFoldDB" id="A0A7W9AS62"/>
<reference evidence="1 2" key="1">
    <citation type="submission" date="2020-08" db="EMBL/GenBank/DDBJ databases">
        <title>Genomic Encyclopedia of Type Strains, Phase IV (KMG-IV): sequencing the most valuable type-strain genomes for metagenomic binning, comparative biology and taxonomic classification.</title>
        <authorList>
            <person name="Goeker M."/>
        </authorList>
    </citation>
    <scope>NUCLEOTIDE SEQUENCE [LARGE SCALE GENOMIC DNA]</scope>
    <source>
        <strain evidence="1 2">DSM 27244</strain>
    </source>
</reference>
<evidence type="ECO:0000313" key="2">
    <source>
        <dbReference type="Proteomes" id="UP000557739"/>
    </source>
</evidence>
<dbReference type="EMBL" id="JACIJJ010000004">
    <property type="protein sequence ID" value="MBB5699578.1"/>
    <property type="molecule type" value="Genomic_DNA"/>
</dbReference>
<name>A0A7W9AS62_9SPHN</name>
<organism evidence="1 2">
    <name type="scientific">Sphingomonas yantingensis</name>
    <dbReference type="NCBI Taxonomy" id="1241761"/>
    <lineage>
        <taxon>Bacteria</taxon>
        <taxon>Pseudomonadati</taxon>
        <taxon>Pseudomonadota</taxon>
        <taxon>Alphaproteobacteria</taxon>
        <taxon>Sphingomonadales</taxon>
        <taxon>Sphingomonadaceae</taxon>
        <taxon>Sphingomonas</taxon>
    </lineage>
</organism>